<keyword evidence="8" id="KW-1185">Reference proteome</keyword>
<comment type="caution">
    <text evidence="5">Lacks conserved residue(s) required for the propagation of feature annotation.</text>
</comment>
<dbReference type="PANTHER" id="PTHR19325">
    <property type="entry name" value="COMPLEMENT COMPONENT-RELATED SUSHI DOMAIN-CONTAINING"/>
    <property type="match status" value="1"/>
</dbReference>
<feature type="non-terminal residue" evidence="7">
    <location>
        <position position="318"/>
    </location>
</feature>
<dbReference type="CDD" id="cd00033">
    <property type="entry name" value="CCP"/>
    <property type="match status" value="2"/>
</dbReference>
<evidence type="ECO:0000313" key="7">
    <source>
        <dbReference type="EMBL" id="KAK7877136.1"/>
    </source>
</evidence>
<dbReference type="AlphaFoldDB" id="A0AAW0MK28"/>
<dbReference type="SMART" id="SM00032">
    <property type="entry name" value="CCP"/>
    <property type="match status" value="3"/>
</dbReference>
<evidence type="ECO:0000256" key="1">
    <source>
        <dbReference type="ARBA" id="ARBA00022659"/>
    </source>
</evidence>
<dbReference type="InterPro" id="IPR050350">
    <property type="entry name" value="Compl-Cell_Adhes-Reg"/>
</dbReference>
<dbReference type="Proteomes" id="UP001460270">
    <property type="component" value="Unassembled WGS sequence"/>
</dbReference>
<evidence type="ECO:0000256" key="2">
    <source>
        <dbReference type="ARBA" id="ARBA00022737"/>
    </source>
</evidence>
<organism evidence="7 8">
    <name type="scientific">Mugilogobius chulae</name>
    <name type="common">yellowstripe goby</name>
    <dbReference type="NCBI Taxonomy" id="88201"/>
    <lineage>
        <taxon>Eukaryota</taxon>
        <taxon>Metazoa</taxon>
        <taxon>Chordata</taxon>
        <taxon>Craniata</taxon>
        <taxon>Vertebrata</taxon>
        <taxon>Euteleostomi</taxon>
        <taxon>Actinopterygii</taxon>
        <taxon>Neopterygii</taxon>
        <taxon>Teleostei</taxon>
        <taxon>Neoteleostei</taxon>
        <taxon>Acanthomorphata</taxon>
        <taxon>Gobiaria</taxon>
        <taxon>Gobiiformes</taxon>
        <taxon>Gobioidei</taxon>
        <taxon>Gobiidae</taxon>
        <taxon>Gobionellinae</taxon>
        <taxon>Mugilogobius</taxon>
    </lineage>
</organism>
<dbReference type="PROSITE" id="PS50923">
    <property type="entry name" value="SUSHI"/>
    <property type="match status" value="2"/>
</dbReference>
<dbReference type="EMBL" id="JBBPFD010000718">
    <property type="protein sequence ID" value="KAK7877136.1"/>
    <property type="molecule type" value="Genomic_DNA"/>
</dbReference>
<dbReference type="SUPFAM" id="SSF57535">
    <property type="entry name" value="Complement control module/SCR domain"/>
    <property type="match status" value="3"/>
</dbReference>
<evidence type="ECO:0000259" key="6">
    <source>
        <dbReference type="PROSITE" id="PS50923"/>
    </source>
</evidence>
<dbReference type="PANTHER" id="PTHR19325:SF570">
    <property type="entry name" value="COMPLEMENT COMPONENT 4 BINDING PROTEIN, MEMBRANE"/>
    <property type="match status" value="1"/>
</dbReference>
<dbReference type="Pfam" id="PF00084">
    <property type="entry name" value="Sushi"/>
    <property type="match status" value="2"/>
</dbReference>
<gene>
    <name evidence="7" type="ORF">WMY93_032150</name>
</gene>
<feature type="domain" description="Sushi" evidence="6">
    <location>
        <begin position="84"/>
        <end position="141"/>
    </location>
</feature>
<sequence length="318" mass="35439">MYLICDCVRKRCSNVSFCDVHVSSGAEVRSCSSKPEFPGATLLRYTPDKALFKCAEGHEPAGGSPVVRCSGGQWNRLTLLCRKKSCGNAGELLNGRFTYNGEPDLGAEAYASCDDGFTLTGPKVIKCGVDGWSKPLPKCEEGAVALTCLAPDVANSEKKGLAQVYKVGDVLTVRCSPDFQTNGAKEITCGSDGQWQPPLLSVCPQKCPSLSLKCPLLRQKSLHIKISQKCPLLLQKFPLFPRKWSLLPRKWSLLPRKWSLLPLKWSLLPRKWSLLPRKWSLLPQNFPLFQQKILQRPQRSLPHPKECPQHPQKFPQKT</sequence>
<feature type="domain" description="Sushi" evidence="6">
    <location>
        <begin position="146"/>
        <end position="205"/>
    </location>
</feature>
<dbReference type="InterPro" id="IPR035976">
    <property type="entry name" value="Sushi/SCR/CCP_sf"/>
</dbReference>
<protein>
    <recommendedName>
        <fullName evidence="6">Sushi domain-containing protein</fullName>
    </recommendedName>
</protein>
<evidence type="ECO:0000256" key="3">
    <source>
        <dbReference type="ARBA" id="ARBA00023157"/>
    </source>
</evidence>
<name>A0AAW0MK28_9GOBI</name>
<comment type="caution">
    <text evidence="7">The sequence shown here is derived from an EMBL/GenBank/DDBJ whole genome shotgun (WGS) entry which is preliminary data.</text>
</comment>
<evidence type="ECO:0000313" key="8">
    <source>
        <dbReference type="Proteomes" id="UP001460270"/>
    </source>
</evidence>
<keyword evidence="2" id="KW-0677">Repeat</keyword>
<dbReference type="Gene3D" id="2.10.70.10">
    <property type="entry name" value="Complement Module, domain 1"/>
    <property type="match status" value="3"/>
</dbReference>
<keyword evidence="3" id="KW-1015">Disulfide bond</keyword>
<keyword evidence="1 5" id="KW-0768">Sushi</keyword>
<proteinExistence type="predicted"/>
<evidence type="ECO:0000256" key="4">
    <source>
        <dbReference type="ARBA" id="ARBA00023180"/>
    </source>
</evidence>
<evidence type="ECO:0000256" key="5">
    <source>
        <dbReference type="PROSITE-ProRule" id="PRU00302"/>
    </source>
</evidence>
<keyword evidence="4" id="KW-0325">Glycoprotein</keyword>
<reference evidence="8" key="1">
    <citation type="submission" date="2024-04" db="EMBL/GenBank/DDBJ databases">
        <title>Salinicola lusitanus LLJ914,a marine bacterium isolated from the Okinawa Trough.</title>
        <authorList>
            <person name="Li J."/>
        </authorList>
    </citation>
    <scope>NUCLEOTIDE SEQUENCE [LARGE SCALE GENOMIC DNA]</scope>
</reference>
<dbReference type="InterPro" id="IPR000436">
    <property type="entry name" value="Sushi_SCR_CCP_dom"/>
</dbReference>
<accession>A0AAW0MK28</accession>